<accession>A0A3T0EA71</accession>
<proteinExistence type="predicted"/>
<keyword evidence="2" id="KW-1185">Reference proteome</keyword>
<protein>
    <submittedName>
        <fullName evidence="1">Peptidase S1 and S6, chymotrypsin/Hap</fullName>
    </submittedName>
</protein>
<gene>
    <name evidence="1" type="ORF">X907_1838</name>
</gene>
<dbReference type="Proteomes" id="UP000286954">
    <property type="component" value="Chromosome"/>
</dbReference>
<dbReference type="KEGG" id="gak:X907_1838"/>
<evidence type="ECO:0000313" key="1">
    <source>
        <dbReference type="EMBL" id="AZU04365.1"/>
    </source>
</evidence>
<dbReference type="AlphaFoldDB" id="A0A3T0EA71"/>
<dbReference type="EMBL" id="CP018911">
    <property type="protein sequence ID" value="AZU04365.1"/>
    <property type="molecule type" value="Genomic_DNA"/>
</dbReference>
<evidence type="ECO:0000313" key="2">
    <source>
        <dbReference type="Proteomes" id="UP000286954"/>
    </source>
</evidence>
<reference evidence="1 2" key="1">
    <citation type="submission" date="2016-12" db="EMBL/GenBank/DDBJ databases">
        <title>The genome of dimorphic prosthecate Glycocaulis alkaliphilus 6b-8t, isolated from crude oil dictates its adaptability in petroleum environments.</title>
        <authorList>
            <person name="Wu X.-L."/>
            <person name="Geng S."/>
        </authorList>
    </citation>
    <scope>NUCLEOTIDE SEQUENCE [LARGE SCALE GENOMIC DNA]</scope>
    <source>
        <strain evidence="1 2">6B-8</strain>
    </source>
</reference>
<name>A0A3T0EA71_9PROT</name>
<sequence>MLSVLWKTEVSACLSFTPSRLRYSVFFARGTLNDRGGEPSRSHLEITTMLRTAATAAIGVAMLAAAGMAQDFRLNPIYGTVSLSGGFAPDPYVINLQSGGNINAAQTLGGSCVGYVANAPDVRLHFQAGSLPLIISVNSGSDTTLVINGPDGRWYCNDDGGQGLNPSLRWNSPMSGQYDIWVGTWGSNSNANAQLHISELYSQ</sequence>
<organism evidence="1 2">
    <name type="scientific">Glycocaulis alkaliphilus</name>
    <dbReference type="NCBI Taxonomy" id="1434191"/>
    <lineage>
        <taxon>Bacteria</taxon>
        <taxon>Pseudomonadati</taxon>
        <taxon>Pseudomonadota</taxon>
        <taxon>Alphaproteobacteria</taxon>
        <taxon>Maricaulales</taxon>
        <taxon>Maricaulaceae</taxon>
        <taxon>Glycocaulis</taxon>
    </lineage>
</organism>